<keyword evidence="4" id="KW-1003">Cell membrane</keyword>
<feature type="transmembrane region" description="Helical" evidence="9">
    <location>
        <begin position="219"/>
        <end position="243"/>
    </location>
</feature>
<accession>A0A316V721</accession>
<dbReference type="GO" id="GO:0000319">
    <property type="term" value="F:sulfite transmembrane transporter activity"/>
    <property type="evidence" value="ECO:0007669"/>
    <property type="project" value="TreeGrafter"/>
</dbReference>
<feature type="region of interest" description="Disordered" evidence="8">
    <location>
        <begin position="26"/>
        <end position="101"/>
    </location>
</feature>
<organism evidence="10 11">
    <name type="scientific">Meira miltonrushii</name>
    <dbReference type="NCBI Taxonomy" id="1280837"/>
    <lineage>
        <taxon>Eukaryota</taxon>
        <taxon>Fungi</taxon>
        <taxon>Dikarya</taxon>
        <taxon>Basidiomycota</taxon>
        <taxon>Ustilaginomycotina</taxon>
        <taxon>Exobasidiomycetes</taxon>
        <taxon>Exobasidiales</taxon>
        <taxon>Brachybasidiaceae</taxon>
        <taxon>Meira</taxon>
    </lineage>
</organism>
<feature type="transmembrane region" description="Helical" evidence="9">
    <location>
        <begin position="264"/>
        <end position="285"/>
    </location>
</feature>
<protein>
    <recommendedName>
        <fullName evidence="12">C4-dicarboxylate transporter/malic acid transport protein</fullName>
    </recommendedName>
</protein>
<evidence type="ECO:0000256" key="1">
    <source>
        <dbReference type="ARBA" id="ARBA00004651"/>
    </source>
</evidence>
<name>A0A316V721_9BASI</name>
<dbReference type="OrthoDB" id="1099at2759"/>
<feature type="transmembrane region" description="Helical" evidence="9">
    <location>
        <begin position="333"/>
        <end position="354"/>
    </location>
</feature>
<dbReference type="Pfam" id="PF03595">
    <property type="entry name" value="SLAC1"/>
    <property type="match status" value="1"/>
</dbReference>
<evidence type="ECO:0000256" key="6">
    <source>
        <dbReference type="ARBA" id="ARBA00022989"/>
    </source>
</evidence>
<dbReference type="RefSeq" id="XP_025353699.1">
    <property type="nucleotide sequence ID" value="XM_025499040.1"/>
</dbReference>
<evidence type="ECO:0008006" key="12">
    <source>
        <dbReference type="Google" id="ProtNLM"/>
    </source>
</evidence>
<dbReference type="GeneID" id="37020821"/>
<evidence type="ECO:0000256" key="9">
    <source>
        <dbReference type="SAM" id="Phobius"/>
    </source>
</evidence>
<dbReference type="PANTHER" id="PTHR31686">
    <property type="match status" value="1"/>
</dbReference>
<keyword evidence="6 9" id="KW-1133">Transmembrane helix</keyword>
<gene>
    <name evidence="10" type="ORF">FA14DRAFT_161273</name>
</gene>
<dbReference type="EMBL" id="KZ819604">
    <property type="protein sequence ID" value="PWN33397.1"/>
    <property type="molecule type" value="Genomic_DNA"/>
</dbReference>
<dbReference type="InterPro" id="IPR038665">
    <property type="entry name" value="Voltage-dep_anion_channel_sf"/>
</dbReference>
<evidence type="ECO:0000256" key="4">
    <source>
        <dbReference type="ARBA" id="ARBA00022475"/>
    </source>
</evidence>
<dbReference type="CDD" id="cd09318">
    <property type="entry name" value="TDT_SSU1"/>
    <property type="match status" value="1"/>
</dbReference>
<evidence type="ECO:0000256" key="7">
    <source>
        <dbReference type="ARBA" id="ARBA00023136"/>
    </source>
</evidence>
<dbReference type="FunFam" id="1.50.10.150:FF:000004">
    <property type="entry name" value="Malic acid transporter"/>
    <property type="match status" value="1"/>
</dbReference>
<keyword evidence="7 9" id="KW-0472">Membrane</keyword>
<feature type="compositionally biased region" description="Low complexity" evidence="8">
    <location>
        <begin position="69"/>
        <end position="85"/>
    </location>
</feature>
<feature type="transmembrane region" description="Helical" evidence="9">
    <location>
        <begin position="454"/>
        <end position="475"/>
    </location>
</feature>
<keyword evidence="3" id="KW-0813">Transport</keyword>
<comment type="subcellular location">
    <subcellularLocation>
        <location evidence="1">Cell membrane</location>
        <topology evidence="1">Multi-pass membrane protein</topology>
    </subcellularLocation>
</comment>
<evidence type="ECO:0000256" key="2">
    <source>
        <dbReference type="ARBA" id="ARBA00008566"/>
    </source>
</evidence>
<evidence type="ECO:0000256" key="5">
    <source>
        <dbReference type="ARBA" id="ARBA00022692"/>
    </source>
</evidence>
<dbReference type="PANTHER" id="PTHR31686:SF1">
    <property type="entry name" value="SULFITE EFFLUX PUMP SSU1"/>
    <property type="match status" value="1"/>
</dbReference>
<dbReference type="InterPro" id="IPR004695">
    <property type="entry name" value="SLAC1/Mae1/Ssu1/TehA"/>
</dbReference>
<feature type="transmembrane region" description="Helical" evidence="9">
    <location>
        <begin position="291"/>
        <end position="321"/>
    </location>
</feature>
<evidence type="ECO:0000256" key="3">
    <source>
        <dbReference type="ARBA" id="ARBA00022448"/>
    </source>
</evidence>
<sequence>MNILTPILDHPHRQQNPLMVTMTLTNSDATSSRSTSSQRAGSSSISRTEKASKGTNHTTQETRATAVTSNSPSLSPLNAPQLPSSIANREGIDDDEDTGYTNDEVGLALAFGAGEPVKSGSDGLDGSVGLTKEESIALDGKRLGGQNEKDDEPGNFEEGEQKDEEKQKQSLGLSLKSKVLHFTPSWFSVTMGTGVIATLFTLLGQIWGTEQYSPFFRSFIRWPALVYLLLDIAIFIIFSASFLARYILFPQVLPLTIKHPQKSMFLGTVPMGLITITSGICQLGSTSFDLGIWPTFVAVGLFFFCCLLSTVVALGVPWSIVTYQKGHRFEGTTAALLLPVVPPITAAALASVIAEHLIDGHPTLAYTVMVVGYMQLGIGLPLAMMILVLYLQRLILFKAPPREVIVSVFLPLGPCGQGGEAALHLGRVAMTLFPRISSTPNTGVPQLTLGVGEAFYGAGMIAALLLFALGIWWMVMGTATFLLEWNRGNLKFNMGFWSFTFPLASLAICTGRLAMELDSLTLKIVFTGFVLANFILWVSVAIPTVRGFFSGNLLIAPCIASLPLDPLLGKR</sequence>
<feature type="compositionally biased region" description="Polar residues" evidence="8">
    <location>
        <begin position="53"/>
        <end position="68"/>
    </location>
</feature>
<proteinExistence type="inferred from homology"/>
<feature type="transmembrane region" description="Helical" evidence="9">
    <location>
        <begin position="366"/>
        <end position="391"/>
    </location>
</feature>
<keyword evidence="11" id="KW-1185">Reference proteome</keyword>
<dbReference type="Proteomes" id="UP000245771">
    <property type="component" value="Unassembled WGS sequence"/>
</dbReference>
<feature type="compositionally biased region" description="Low complexity" evidence="8">
    <location>
        <begin position="27"/>
        <end position="46"/>
    </location>
</feature>
<feature type="compositionally biased region" description="Acidic residues" evidence="8">
    <location>
        <begin position="149"/>
        <end position="162"/>
    </location>
</feature>
<feature type="region of interest" description="Disordered" evidence="8">
    <location>
        <begin position="136"/>
        <end position="169"/>
    </location>
</feature>
<evidence type="ECO:0000313" key="11">
    <source>
        <dbReference type="Proteomes" id="UP000245771"/>
    </source>
</evidence>
<feature type="transmembrane region" description="Helical" evidence="9">
    <location>
        <begin position="495"/>
        <end position="515"/>
    </location>
</feature>
<keyword evidence="5 9" id="KW-0812">Transmembrane</keyword>
<dbReference type="InParanoid" id="A0A316V721"/>
<feature type="transmembrane region" description="Helical" evidence="9">
    <location>
        <begin position="186"/>
        <end position="207"/>
    </location>
</feature>
<reference evidence="10 11" key="1">
    <citation type="journal article" date="2018" name="Mol. Biol. Evol.">
        <title>Broad Genomic Sampling Reveals a Smut Pathogenic Ancestry of the Fungal Clade Ustilaginomycotina.</title>
        <authorList>
            <person name="Kijpornyongpan T."/>
            <person name="Mondo S.J."/>
            <person name="Barry K."/>
            <person name="Sandor L."/>
            <person name="Lee J."/>
            <person name="Lipzen A."/>
            <person name="Pangilinan J."/>
            <person name="LaButti K."/>
            <person name="Hainaut M."/>
            <person name="Henrissat B."/>
            <person name="Grigoriev I.V."/>
            <person name="Spatafora J.W."/>
            <person name="Aime M.C."/>
        </authorList>
    </citation>
    <scope>NUCLEOTIDE SEQUENCE [LARGE SCALE GENOMIC DNA]</scope>
    <source>
        <strain evidence="10 11">MCA 3882</strain>
    </source>
</reference>
<dbReference type="AlphaFoldDB" id="A0A316V721"/>
<comment type="similarity">
    <text evidence="2">Belongs to the tellurite-resistance/dicarboxylate transporter (TDT) family.</text>
</comment>
<evidence type="ECO:0000313" key="10">
    <source>
        <dbReference type="EMBL" id="PWN33397.1"/>
    </source>
</evidence>
<feature type="transmembrane region" description="Helical" evidence="9">
    <location>
        <begin position="522"/>
        <end position="542"/>
    </location>
</feature>
<dbReference type="Gene3D" id="1.50.10.150">
    <property type="entry name" value="Voltage-dependent anion channel"/>
    <property type="match status" value="1"/>
</dbReference>
<dbReference type="GO" id="GO:0005886">
    <property type="term" value="C:plasma membrane"/>
    <property type="evidence" value="ECO:0007669"/>
    <property type="project" value="UniProtKB-SubCell"/>
</dbReference>
<dbReference type="InterPro" id="IPR051629">
    <property type="entry name" value="Sulfite_efflux_TDT"/>
</dbReference>
<evidence type="ECO:0000256" key="8">
    <source>
        <dbReference type="SAM" id="MobiDB-lite"/>
    </source>
</evidence>